<dbReference type="PROSITE" id="PS00107">
    <property type="entry name" value="PROTEIN_KINASE_ATP"/>
    <property type="match status" value="1"/>
</dbReference>
<comment type="subcellular location">
    <subcellularLocation>
        <location evidence="1">Membrane</location>
        <topology evidence="1">Single-pass membrane protein</topology>
    </subcellularLocation>
</comment>
<feature type="signal peptide" evidence="16">
    <location>
        <begin position="1"/>
        <end position="25"/>
    </location>
</feature>
<dbReference type="FunFam" id="3.30.200.20:FF:000307">
    <property type="entry name" value="pollen receptor-like kinase 1"/>
    <property type="match status" value="1"/>
</dbReference>
<dbReference type="Pfam" id="PF00560">
    <property type="entry name" value="LRR_1"/>
    <property type="match status" value="3"/>
</dbReference>
<keyword evidence="9 15" id="KW-1133">Transmembrane helix</keyword>
<sequence length="641" mass="70482">MKLHSSIAGLTFFLFTVLIFSPILADLNSDRQALLHFAASVSHTKRLNWNSSYPVCSSWIGITCNLNGTRVISIRLPGIGLSGSIPANSIGKLDALRVLSLRSNLLSGNLPTDIPSSPSLQFLYLQQNNLSGEFPSSLSHSLIVLDLSYNSISGNIPTTIRNLKRLAKLKLQNNSISGDIPSLNLPSLKLLNLSYNHLKGSIPNSLQKYPYSSFVGNSLLCGPPLKPCYRSFSSSPTPTPSPANSPSLPTVVQHRNASPKTKKLGLDSIIALAIGCSAVLFLLALTIFIYCKKRRHSDASGTVKVKASTGGKTEKPQDFGSGVHDAEKNKLFFFPGCSYSFDLEDLLRASAEILGKGNNGTTYKAVLDEGSTTVVVKRLKEVLVGKKEFEQQMEFVGRVGQHPNIVPLRAYYYSKDEKLLVYNYMPAGSLFTHLHGFRGTDGTPLNWDSRVKISLGAAKGIAHIHSDGAPKSIHGNIKSSNVLLNQDLEASITDFGLAPIVNFPPIISRIIGYRAPEAIETRKLTQKSDVYSFGVLLLEMLTGKIPIRYPGHDDLVDLPRWVRSVVREEWTAEVFDVELLRHSHVEEEMVQMLQIALACVSKVPENRPTMERVVRMIEELRQPQIKTAPSSESDYSYVQTP</sequence>
<dbReference type="InterPro" id="IPR001245">
    <property type="entry name" value="Ser-Thr/Tyr_kinase_cat_dom"/>
</dbReference>
<dbReference type="FunFam" id="1.10.510.10:FF:000095">
    <property type="entry name" value="protein STRUBBELIG-RECEPTOR FAMILY 8"/>
    <property type="match status" value="1"/>
</dbReference>
<dbReference type="OrthoDB" id="69842at2759"/>
<feature type="transmembrane region" description="Helical" evidence="15">
    <location>
        <begin position="269"/>
        <end position="291"/>
    </location>
</feature>
<dbReference type="PROSITE" id="PS50011">
    <property type="entry name" value="PROTEIN_KINASE_DOM"/>
    <property type="match status" value="1"/>
</dbReference>
<keyword evidence="8 13" id="KW-0067">ATP-binding</keyword>
<dbReference type="PRINTS" id="PR00019">
    <property type="entry name" value="LEURICHRPT"/>
</dbReference>
<reference evidence="19" key="1">
    <citation type="submission" date="2016-06" db="EMBL/GenBank/DDBJ databases">
        <title>Parallel loss of symbiosis genes in relatives of nitrogen-fixing non-legume Parasponia.</title>
        <authorList>
            <person name="Van Velzen R."/>
            <person name="Holmer R."/>
            <person name="Bu F."/>
            <person name="Rutten L."/>
            <person name="Van Zeijl A."/>
            <person name="Liu W."/>
            <person name="Santuari L."/>
            <person name="Cao Q."/>
            <person name="Sharma T."/>
            <person name="Shen D."/>
            <person name="Roswanjaya Y."/>
            <person name="Wardhani T."/>
            <person name="Kalhor M.S."/>
            <person name="Jansen J."/>
            <person name="Van den Hoogen J."/>
            <person name="Gungor B."/>
            <person name="Hartog M."/>
            <person name="Hontelez J."/>
            <person name="Verver J."/>
            <person name="Yang W.-C."/>
            <person name="Schijlen E."/>
            <person name="Repin R."/>
            <person name="Schilthuizen M."/>
            <person name="Schranz E."/>
            <person name="Heidstra R."/>
            <person name="Miyata K."/>
            <person name="Fedorova E."/>
            <person name="Kohlen W."/>
            <person name="Bisseling T."/>
            <person name="Smit S."/>
            <person name="Geurts R."/>
        </authorList>
    </citation>
    <scope>NUCLEOTIDE SEQUENCE [LARGE SCALE GENOMIC DNA]</scope>
    <source>
        <strain evidence="19">cv. WU1-14</strain>
    </source>
</reference>
<evidence type="ECO:0000256" key="13">
    <source>
        <dbReference type="PROSITE-ProRule" id="PRU10141"/>
    </source>
</evidence>
<dbReference type="CDD" id="cd14066">
    <property type="entry name" value="STKc_IRAK"/>
    <property type="match status" value="1"/>
</dbReference>
<dbReference type="InterPro" id="IPR001611">
    <property type="entry name" value="Leu-rich_rpt"/>
</dbReference>
<name>A0A2P5DCV7_PARAD</name>
<dbReference type="GO" id="GO:0004672">
    <property type="term" value="F:protein kinase activity"/>
    <property type="evidence" value="ECO:0007669"/>
    <property type="project" value="InterPro"/>
</dbReference>
<dbReference type="Gene3D" id="3.30.200.20">
    <property type="entry name" value="Phosphorylase Kinase, domain 1"/>
    <property type="match status" value="1"/>
</dbReference>
<dbReference type="Gene3D" id="3.80.10.10">
    <property type="entry name" value="Ribonuclease Inhibitor"/>
    <property type="match status" value="2"/>
</dbReference>
<feature type="region of interest" description="Disordered" evidence="14">
    <location>
        <begin position="232"/>
        <end position="256"/>
    </location>
</feature>
<keyword evidence="7 13" id="KW-0547">Nucleotide-binding</keyword>
<evidence type="ECO:0000256" key="3">
    <source>
        <dbReference type="ARBA" id="ARBA00022614"/>
    </source>
</evidence>
<keyword evidence="2" id="KW-0597">Phosphoprotein</keyword>
<protein>
    <submittedName>
        <fullName evidence="18">Tyrosine-protein kinase</fullName>
    </submittedName>
</protein>
<keyword evidence="4 15" id="KW-0812">Transmembrane</keyword>
<feature type="binding site" evidence="13">
    <location>
        <position position="386"/>
    </location>
    <ligand>
        <name>ATP</name>
        <dbReference type="ChEBI" id="CHEBI:30616"/>
    </ligand>
</feature>
<evidence type="ECO:0000256" key="2">
    <source>
        <dbReference type="ARBA" id="ARBA00022553"/>
    </source>
</evidence>
<keyword evidence="6" id="KW-0677">Repeat</keyword>
<evidence type="ECO:0000256" key="6">
    <source>
        <dbReference type="ARBA" id="ARBA00022737"/>
    </source>
</evidence>
<evidence type="ECO:0000256" key="8">
    <source>
        <dbReference type="ARBA" id="ARBA00022840"/>
    </source>
</evidence>
<keyword evidence="3" id="KW-0433">Leucine-rich repeat</keyword>
<organism evidence="18 19">
    <name type="scientific">Parasponia andersonii</name>
    <name type="common">Sponia andersonii</name>
    <dbReference type="NCBI Taxonomy" id="3476"/>
    <lineage>
        <taxon>Eukaryota</taxon>
        <taxon>Viridiplantae</taxon>
        <taxon>Streptophyta</taxon>
        <taxon>Embryophyta</taxon>
        <taxon>Tracheophyta</taxon>
        <taxon>Spermatophyta</taxon>
        <taxon>Magnoliopsida</taxon>
        <taxon>eudicotyledons</taxon>
        <taxon>Gunneridae</taxon>
        <taxon>Pentapetalae</taxon>
        <taxon>rosids</taxon>
        <taxon>fabids</taxon>
        <taxon>Rosales</taxon>
        <taxon>Cannabaceae</taxon>
        <taxon>Parasponia</taxon>
    </lineage>
</organism>
<dbReference type="Gene3D" id="1.10.510.10">
    <property type="entry name" value="Transferase(Phosphotransferase) domain 1"/>
    <property type="match status" value="1"/>
</dbReference>
<dbReference type="InterPro" id="IPR011009">
    <property type="entry name" value="Kinase-like_dom_sf"/>
</dbReference>
<dbReference type="EMBL" id="JXTB01000046">
    <property type="protein sequence ID" value="PON71126.1"/>
    <property type="molecule type" value="Genomic_DNA"/>
</dbReference>
<gene>
    <name evidence="18" type="ORF">PanWU01x14_075650</name>
</gene>
<dbReference type="GO" id="GO:0005524">
    <property type="term" value="F:ATP binding"/>
    <property type="evidence" value="ECO:0007669"/>
    <property type="project" value="UniProtKB-UniRule"/>
</dbReference>
<keyword evidence="10 15" id="KW-0472">Membrane</keyword>
<feature type="domain" description="Protein kinase" evidence="17">
    <location>
        <begin position="348"/>
        <end position="625"/>
    </location>
</feature>
<dbReference type="InterPro" id="IPR050994">
    <property type="entry name" value="At_inactive_RLKs"/>
</dbReference>
<comment type="caution">
    <text evidence="18">The sequence shown here is derived from an EMBL/GenBank/DDBJ whole genome shotgun (WGS) entry which is preliminary data.</text>
</comment>
<dbReference type="Pfam" id="PF07714">
    <property type="entry name" value="PK_Tyr_Ser-Thr"/>
    <property type="match status" value="1"/>
</dbReference>
<keyword evidence="11" id="KW-0675">Receptor</keyword>
<evidence type="ECO:0000256" key="1">
    <source>
        <dbReference type="ARBA" id="ARBA00004167"/>
    </source>
</evidence>
<comment type="similarity">
    <text evidence="12">Belongs to the protein kinase superfamily.</text>
</comment>
<dbReference type="PANTHER" id="PTHR48010">
    <property type="entry name" value="OS05G0588300 PROTEIN"/>
    <property type="match status" value="1"/>
</dbReference>
<dbReference type="InterPro" id="IPR000719">
    <property type="entry name" value="Prot_kinase_dom"/>
</dbReference>
<accession>A0A2P5DCV7</accession>
<evidence type="ECO:0000256" key="14">
    <source>
        <dbReference type="SAM" id="MobiDB-lite"/>
    </source>
</evidence>
<keyword evidence="18" id="KW-0808">Transferase</keyword>
<evidence type="ECO:0000259" key="17">
    <source>
        <dbReference type="PROSITE" id="PS50011"/>
    </source>
</evidence>
<evidence type="ECO:0000313" key="19">
    <source>
        <dbReference type="Proteomes" id="UP000237105"/>
    </source>
</evidence>
<evidence type="ECO:0000256" key="15">
    <source>
        <dbReference type="SAM" id="Phobius"/>
    </source>
</evidence>
<evidence type="ECO:0000256" key="4">
    <source>
        <dbReference type="ARBA" id="ARBA00022692"/>
    </source>
</evidence>
<dbReference type="GO" id="GO:0016020">
    <property type="term" value="C:membrane"/>
    <property type="evidence" value="ECO:0007669"/>
    <property type="project" value="UniProtKB-SubCell"/>
</dbReference>
<dbReference type="InterPro" id="IPR017441">
    <property type="entry name" value="Protein_kinase_ATP_BS"/>
</dbReference>
<evidence type="ECO:0000256" key="10">
    <source>
        <dbReference type="ARBA" id="ARBA00023136"/>
    </source>
</evidence>
<dbReference type="InterPro" id="IPR032675">
    <property type="entry name" value="LRR_dom_sf"/>
</dbReference>
<evidence type="ECO:0000256" key="11">
    <source>
        <dbReference type="ARBA" id="ARBA00023170"/>
    </source>
</evidence>
<feature type="region of interest" description="Disordered" evidence="14">
    <location>
        <begin position="302"/>
        <end position="321"/>
    </location>
</feature>
<evidence type="ECO:0000256" key="9">
    <source>
        <dbReference type="ARBA" id="ARBA00022989"/>
    </source>
</evidence>
<dbReference type="Pfam" id="PF08263">
    <property type="entry name" value="LRRNT_2"/>
    <property type="match status" value="1"/>
</dbReference>
<keyword evidence="18" id="KW-0418">Kinase</keyword>
<keyword evidence="5 16" id="KW-0732">Signal</keyword>
<dbReference type="PANTHER" id="PTHR48010:SF40">
    <property type="entry name" value="RECEPTOR-LIKE KINASE"/>
    <property type="match status" value="1"/>
</dbReference>
<evidence type="ECO:0000256" key="5">
    <source>
        <dbReference type="ARBA" id="ARBA00022729"/>
    </source>
</evidence>
<evidence type="ECO:0000256" key="16">
    <source>
        <dbReference type="SAM" id="SignalP"/>
    </source>
</evidence>
<evidence type="ECO:0000256" key="7">
    <source>
        <dbReference type="ARBA" id="ARBA00022741"/>
    </source>
</evidence>
<evidence type="ECO:0000313" key="18">
    <source>
        <dbReference type="EMBL" id="PON71126.1"/>
    </source>
</evidence>
<dbReference type="InterPro" id="IPR013210">
    <property type="entry name" value="LRR_N_plant-typ"/>
</dbReference>
<feature type="chain" id="PRO_5015108304" evidence="16">
    <location>
        <begin position="26"/>
        <end position="641"/>
    </location>
</feature>
<keyword evidence="19" id="KW-1185">Reference proteome</keyword>
<dbReference type="FunFam" id="3.80.10.10:FF:000431">
    <property type="entry name" value="Leucine-rich repeat receptor-like protein kinase"/>
    <property type="match status" value="1"/>
</dbReference>
<dbReference type="Proteomes" id="UP000237105">
    <property type="component" value="Unassembled WGS sequence"/>
</dbReference>
<dbReference type="SUPFAM" id="SSF56112">
    <property type="entry name" value="Protein kinase-like (PK-like)"/>
    <property type="match status" value="1"/>
</dbReference>
<dbReference type="AlphaFoldDB" id="A0A2P5DCV7"/>
<proteinExistence type="inferred from homology"/>
<evidence type="ECO:0000256" key="12">
    <source>
        <dbReference type="ARBA" id="ARBA00038349"/>
    </source>
</evidence>
<dbReference type="SUPFAM" id="SSF52058">
    <property type="entry name" value="L domain-like"/>
    <property type="match status" value="1"/>
</dbReference>
<dbReference type="FunFam" id="3.80.10.10:FF:000731">
    <property type="entry name" value="Leucine-rich repeat receptor-like protein kinase"/>
    <property type="match status" value="1"/>
</dbReference>